<sequence length="283" mass="31940">MPLKRKSGRAIEQLETELLLLALREGYGYDFSGYARASLIRRLRQLVDFFAVDSLADLVPALLRDERVAQAVINYVSVPVSEFFRDPSVWQYVRQRVMPELESFPRINVWQIGCGHGQETWSVAILLHECGLAHRVRMVTTDISADLLASARRGRWPAQEFDAWRANYLAAGGSALFNDYFEASGNGGEIAIRADRLPAIEFVEHNLVTDDAFLETQFVICRNVLIYFGDALQARALGVFERSLERGGFLLLGHCETIPDGEGTWAAVQPELRVFRRTMARTT</sequence>
<dbReference type="EMBL" id="FLQX01000095">
    <property type="protein sequence ID" value="SBT05312.1"/>
    <property type="molecule type" value="Genomic_DNA"/>
</dbReference>
<dbReference type="InterPro" id="IPR050903">
    <property type="entry name" value="Bact_Chemotaxis_MeTrfase"/>
</dbReference>
<dbReference type="PRINTS" id="PR00996">
    <property type="entry name" value="CHERMTFRASE"/>
</dbReference>
<dbReference type="Pfam" id="PF03705">
    <property type="entry name" value="CheR_N"/>
    <property type="match status" value="1"/>
</dbReference>
<dbReference type="SUPFAM" id="SSF53335">
    <property type="entry name" value="S-adenosyl-L-methionine-dependent methyltransferases"/>
    <property type="match status" value="1"/>
</dbReference>
<protein>
    <recommendedName>
        <fullName evidence="1">CheR-type methyltransferase domain-containing protein</fullName>
    </recommendedName>
</protein>
<dbReference type="SUPFAM" id="SSF47757">
    <property type="entry name" value="Chemotaxis receptor methyltransferase CheR, N-terminal domain"/>
    <property type="match status" value="1"/>
</dbReference>
<dbReference type="GO" id="GO:0008757">
    <property type="term" value="F:S-adenosylmethionine-dependent methyltransferase activity"/>
    <property type="evidence" value="ECO:0007669"/>
    <property type="project" value="InterPro"/>
</dbReference>
<dbReference type="PROSITE" id="PS50123">
    <property type="entry name" value="CHER"/>
    <property type="match status" value="1"/>
</dbReference>
<evidence type="ECO:0000313" key="2">
    <source>
        <dbReference type="EMBL" id="SBT05312.1"/>
    </source>
</evidence>
<dbReference type="Proteomes" id="UP000199169">
    <property type="component" value="Unassembled WGS sequence"/>
</dbReference>
<accession>A0A1A8XLM3</accession>
<dbReference type="InterPro" id="IPR000780">
    <property type="entry name" value="CheR_MeTrfase"/>
</dbReference>
<dbReference type="RefSeq" id="WP_186406476.1">
    <property type="nucleotide sequence ID" value="NZ_FLQX01000095.1"/>
</dbReference>
<feature type="domain" description="CheR-type methyltransferase" evidence="1">
    <location>
        <begin position="4"/>
        <end position="283"/>
    </location>
</feature>
<dbReference type="AlphaFoldDB" id="A0A1A8XLM3"/>
<evidence type="ECO:0000313" key="3">
    <source>
        <dbReference type="Proteomes" id="UP000199169"/>
    </source>
</evidence>
<dbReference type="InterPro" id="IPR029063">
    <property type="entry name" value="SAM-dependent_MTases_sf"/>
</dbReference>
<keyword evidence="3" id="KW-1185">Reference proteome</keyword>
<dbReference type="Gene3D" id="3.40.50.150">
    <property type="entry name" value="Vaccinia Virus protein VP39"/>
    <property type="match status" value="1"/>
</dbReference>
<dbReference type="InterPro" id="IPR022642">
    <property type="entry name" value="CheR_C"/>
</dbReference>
<reference evidence="3" key="1">
    <citation type="submission" date="2016-06" db="EMBL/GenBank/DDBJ databases">
        <authorList>
            <person name="McIlroy S.J."/>
            <person name="Karst S.M."/>
            <person name="Albertsen M."/>
        </authorList>
    </citation>
    <scope>NUCLEOTIDE SEQUENCE [LARGE SCALE GENOMIC DNA]</scope>
</reference>
<organism evidence="2 3">
    <name type="scientific">Candidatus Accumulibacter aalborgensis</name>
    <dbReference type="NCBI Taxonomy" id="1860102"/>
    <lineage>
        <taxon>Bacteria</taxon>
        <taxon>Pseudomonadati</taxon>
        <taxon>Pseudomonadota</taxon>
        <taxon>Betaproteobacteria</taxon>
        <taxon>Candidatus Accumulibacter</taxon>
    </lineage>
</organism>
<dbReference type="Pfam" id="PF01739">
    <property type="entry name" value="CheR"/>
    <property type="match status" value="1"/>
</dbReference>
<dbReference type="STRING" id="1860102.ACCAA_200074"/>
<dbReference type="SMART" id="SM00138">
    <property type="entry name" value="MeTrc"/>
    <property type="match status" value="1"/>
</dbReference>
<evidence type="ECO:0000259" key="1">
    <source>
        <dbReference type="PROSITE" id="PS50123"/>
    </source>
</evidence>
<dbReference type="PANTHER" id="PTHR24422:SF8">
    <property type="entry name" value="CHEMOTAXIS PROTEIN"/>
    <property type="match status" value="1"/>
</dbReference>
<proteinExistence type="predicted"/>
<gene>
    <name evidence="2" type="ORF">ACCAA_200074</name>
</gene>
<name>A0A1A8XLM3_9PROT</name>
<dbReference type="PANTHER" id="PTHR24422">
    <property type="entry name" value="CHEMOTAXIS PROTEIN METHYLTRANSFERASE"/>
    <property type="match status" value="1"/>
</dbReference>
<dbReference type="InterPro" id="IPR022641">
    <property type="entry name" value="CheR_N"/>
</dbReference>